<dbReference type="Proteomes" id="UP000436801">
    <property type="component" value="Unassembled WGS sequence"/>
</dbReference>
<keyword evidence="4" id="KW-1185">Reference proteome</keyword>
<reference evidence="2 5" key="2">
    <citation type="submission" date="2019-12" db="EMBL/GenBank/DDBJ databases">
        <authorList>
            <person name="Zheng J."/>
        </authorList>
    </citation>
    <scope>NUCLEOTIDE SEQUENCE [LARGE SCALE GENOMIC DNA]</scope>
    <source>
        <strain evidence="2 5">DSM 27347</strain>
    </source>
</reference>
<name>A0A1G7Q8V8_9SPHN</name>
<feature type="domain" description="Glycosyl transferase family 28 C-terminal" evidence="1">
    <location>
        <begin position="3"/>
        <end position="141"/>
    </location>
</feature>
<keyword evidence="3" id="KW-0808">Transferase</keyword>
<accession>A0A1G7Q8V8</accession>
<dbReference type="SUPFAM" id="SSF53756">
    <property type="entry name" value="UDP-Glycosyltransferase/glycogen phosphorylase"/>
    <property type="match status" value="1"/>
</dbReference>
<evidence type="ECO:0000313" key="3">
    <source>
        <dbReference type="EMBL" id="SDF95027.1"/>
    </source>
</evidence>
<evidence type="ECO:0000313" key="4">
    <source>
        <dbReference type="Proteomes" id="UP000323502"/>
    </source>
</evidence>
<gene>
    <name evidence="2" type="ORF">GQR91_14605</name>
    <name evidence="3" type="ORF">SAMN05216557_10814</name>
</gene>
<dbReference type="RefSeq" id="WP_149683208.1">
    <property type="nucleotide sequence ID" value="NZ_FNBI01000008.1"/>
</dbReference>
<dbReference type="Pfam" id="PF04101">
    <property type="entry name" value="Glyco_tran_28_C"/>
    <property type="match status" value="1"/>
</dbReference>
<organism evidence="3 4">
    <name type="scientific">Sphingomonas carotinifaciens</name>
    <dbReference type="NCBI Taxonomy" id="1166323"/>
    <lineage>
        <taxon>Bacteria</taxon>
        <taxon>Pseudomonadati</taxon>
        <taxon>Pseudomonadota</taxon>
        <taxon>Alphaproteobacteria</taxon>
        <taxon>Sphingomonadales</taxon>
        <taxon>Sphingomonadaceae</taxon>
        <taxon>Sphingomonas</taxon>
    </lineage>
</organism>
<dbReference type="OrthoDB" id="7186565at2"/>
<dbReference type="EMBL" id="FNBI01000008">
    <property type="protein sequence ID" value="SDF95027.1"/>
    <property type="molecule type" value="Genomic_DNA"/>
</dbReference>
<dbReference type="EMBL" id="WSUT01000005">
    <property type="protein sequence ID" value="MWC44852.1"/>
    <property type="molecule type" value="Genomic_DNA"/>
</dbReference>
<reference evidence="3 4" key="1">
    <citation type="submission" date="2016-10" db="EMBL/GenBank/DDBJ databases">
        <authorList>
            <person name="Varghese N."/>
            <person name="Submissions S."/>
        </authorList>
    </citation>
    <scope>NUCLEOTIDE SEQUENCE [LARGE SCALE GENOMIC DNA]</scope>
    <source>
        <strain evidence="3 4">S7-754</strain>
    </source>
</reference>
<sequence>MIFASVGSMLPFDRFVEAVDGWAAAHPATPVTIQIGDGTYEPRHADWVRIVPHPRYMALLERCSLFVAHVGIGSIVQALETGRPMVMLPRLASLGEHTTDHQLHTAARFRDTAGLTIVDDVVALHAAIDHHLAHPAAPAAAISTAAPPAMTQRIGAFLHGLPAAS</sequence>
<dbReference type="InterPro" id="IPR007235">
    <property type="entry name" value="Glyco_trans_28_C"/>
</dbReference>
<proteinExistence type="predicted"/>
<dbReference type="Proteomes" id="UP000323502">
    <property type="component" value="Unassembled WGS sequence"/>
</dbReference>
<dbReference type="Gene3D" id="3.40.50.2000">
    <property type="entry name" value="Glycogen Phosphorylase B"/>
    <property type="match status" value="1"/>
</dbReference>
<evidence type="ECO:0000259" key="1">
    <source>
        <dbReference type="Pfam" id="PF04101"/>
    </source>
</evidence>
<protein>
    <submittedName>
        <fullName evidence="2">Glucuronosyltransferase</fullName>
    </submittedName>
    <submittedName>
        <fullName evidence="3">UDP-N-acetylglucosamine transferase subunit ALG13</fullName>
    </submittedName>
</protein>
<evidence type="ECO:0000313" key="5">
    <source>
        <dbReference type="Proteomes" id="UP000436801"/>
    </source>
</evidence>
<evidence type="ECO:0000313" key="2">
    <source>
        <dbReference type="EMBL" id="MWC44852.1"/>
    </source>
</evidence>
<dbReference type="GO" id="GO:0016758">
    <property type="term" value="F:hexosyltransferase activity"/>
    <property type="evidence" value="ECO:0007669"/>
    <property type="project" value="InterPro"/>
</dbReference>
<dbReference type="AlphaFoldDB" id="A0A1G7Q8V8"/>